<keyword evidence="2" id="KW-1185">Reference proteome</keyword>
<protein>
    <submittedName>
        <fullName evidence="1">Uncharacterized protein</fullName>
    </submittedName>
</protein>
<organism evidence="1 2">
    <name type="scientific">Senna tora</name>
    <dbReference type="NCBI Taxonomy" id="362788"/>
    <lineage>
        <taxon>Eukaryota</taxon>
        <taxon>Viridiplantae</taxon>
        <taxon>Streptophyta</taxon>
        <taxon>Embryophyta</taxon>
        <taxon>Tracheophyta</taxon>
        <taxon>Spermatophyta</taxon>
        <taxon>Magnoliopsida</taxon>
        <taxon>eudicotyledons</taxon>
        <taxon>Gunneridae</taxon>
        <taxon>Pentapetalae</taxon>
        <taxon>rosids</taxon>
        <taxon>fabids</taxon>
        <taxon>Fabales</taxon>
        <taxon>Fabaceae</taxon>
        <taxon>Caesalpinioideae</taxon>
        <taxon>Cassia clade</taxon>
        <taxon>Senna</taxon>
    </lineage>
</organism>
<comment type="caution">
    <text evidence="1">The sequence shown here is derived from an EMBL/GenBank/DDBJ whole genome shotgun (WGS) entry which is preliminary data.</text>
</comment>
<evidence type="ECO:0000313" key="1">
    <source>
        <dbReference type="EMBL" id="KAF7838371.1"/>
    </source>
</evidence>
<name>A0A834X4Y2_9FABA</name>
<dbReference type="Proteomes" id="UP000634136">
    <property type="component" value="Unassembled WGS sequence"/>
</dbReference>
<accession>A0A834X4Y2</accession>
<reference evidence="1" key="1">
    <citation type="submission" date="2020-09" db="EMBL/GenBank/DDBJ databases">
        <title>Genome-Enabled Discovery of Anthraquinone Biosynthesis in Senna tora.</title>
        <authorList>
            <person name="Kang S.-H."/>
            <person name="Pandey R.P."/>
            <person name="Lee C.-M."/>
            <person name="Sim J.-S."/>
            <person name="Jeong J.-T."/>
            <person name="Choi B.-S."/>
            <person name="Jung M."/>
            <person name="Ginzburg D."/>
            <person name="Zhao K."/>
            <person name="Won S.Y."/>
            <person name="Oh T.-J."/>
            <person name="Yu Y."/>
            <person name="Kim N.-H."/>
            <person name="Lee O.R."/>
            <person name="Lee T.-H."/>
            <person name="Bashyal P."/>
            <person name="Kim T.-S."/>
            <person name="Lee W.-H."/>
            <person name="Kawkins C."/>
            <person name="Kim C.-K."/>
            <person name="Kim J.S."/>
            <person name="Ahn B.O."/>
            <person name="Rhee S.Y."/>
            <person name="Sohng J.K."/>
        </authorList>
    </citation>
    <scope>NUCLEOTIDE SEQUENCE</scope>
    <source>
        <tissue evidence="1">Leaf</tissue>
    </source>
</reference>
<sequence>MCHVCVEYERVKRNGYSVFGNGRWVTLFLVHSDHHVSVGSMESAFHDLVKSRVHLSDQNELEKQNMGF</sequence>
<dbReference type="EMBL" id="JAAIUW010000003">
    <property type="protein sequence ID" value="KAF7838371.1"/>
    <property type="molecule type" value="Genomic_DNA"/>
</dbReference>
<proteinExistence type="predicted"/>
<evidence type="ECO:0000313" key="2">
    <source>
        <dbReference type="Proteomes" id="UP000634136"/>
    </source>
</evidence>
<dbReference type="AlphaFoldDB" id="A0A834X4Y2"/>
<gene>
    <name evidence="1" type="ORF">G2W53_006853</name>
</gene>